<dbReference type="EMBL" id="JAVRRD010000007">
    <property type="protein sequence ID" value="KAK5056684.1"/>
    <property type="molecule type" value="Genomic_DNA"/>
</dbReference>
<keyword evidence="4 6" id="KW-0862">Zinc</keyword>
<dbReference type="SUPFAM" id="SSF50129">
    <property type="entry name" value="GroES-like"/>
    <property type="match status" value="1"/>
</dbReference>
<dbReference type="SMART" id="SM00829">
    <property type="entry name" value="PKS_ER"/>
    <property type="match status" value="1"/>
</dbReference>
<proteinExistence type="inferred from homology"/>
<dbReference type="PANTHER" id="PTHR43350">
    <property type="entry name" value="NAD-DEPENDENT ALCOHOL DEHYDROGENASE"/>
    <property type="match status" value="1"/>
</dbReference>
<accession>A0AAV9NG01</accession>
<comment type="similarity">
    <text evidence="2 6">Belongs to the zinc-containing alcohol dehydrogenase family.</text>
</comment>
<reference evidence="8 9" key="1">
    <citation type="submission" date="2023-08" db="EMBL/GenBank/DDBJ databases">
        <title>Black Yeasts Isolated from many extreme environments.</title>
        <authorList>
            <person name="Coleine C."/>
            <person name="Stajich J.E."/>
            <person name="Selbmann L."/>
        </authorList>
    </citation>
    <scope>NUCLEOTIDE SEQUENCE [LARGE SCALE GENOMIC DNA]</scope>
    <source>
        <strain evidence="8 9">CCFEE 5792</strain>
    </source>
</reference>
<feature type="domain" description="Enoyl reductase (ER)" evidence="7">
    <location>
        <begin position="13"/>
        <end position="375"/>
    </location>
</feature>
<evidence type="ECO:0000256" key="1">
    <source>
        <dbReference type="ARBA" id="ARBA00001947"/>
    </source>
</evidence>
<dbReference type="InterPro" id="IPR013149">
    <property type="entry name" value="ADH-like_C"/>
</dbReference>
<dbReference type="InterPro" id="IPR002328">
    <property type="entry name" value="ADH_Zn_CS"/>
</dbReference>
<evidence type="ECO:0000256" key="5">
    <source>
        <dbReference type="ARBA" id="ARBA00023002"/>
    </source>
</evidence>
<keyword evidence="3 6" id="KW-0479">Metal-binding</keyword>
<evidence type="ECO:0000256" key="6">
    <source>
        <dbReference type="RuleBase" id="RU361277"/>
    </source>
</evidence>
<dbReference type="PANTHER" id="PTHR43350:SF11">
    <property type="entry name" value="ENOYL REDUCTASE (ER) DOMAIN-CONTAINING PROTEIN"/>
    <property type="match status" value="1"/>
</dbReference>
<comment type="caution">
    <text evidence="8">The sequence shown here is derived from an EMBL/GenBank/DDBJ whole genome shotgun (WGS) entry which is preliminary data.</text>
</comment>
<dbReference type="SUPFAM" id="SSF51735">
    <property type="entry name" value="NAD(P)-binding Rossmann-fold domains"/>
    <property type="match status" value="1"/>
</dbReference>
<dbReference type="InterPro" id="IPR036291">
    <property type="entry name" value="NAD(P)-bd_dom_sf"/>
</dbReference>
<evidence type="ECO:0000256" key="2">
    <source>
        <dbReference type="ARBA" id="ARBA00008072"/>
    </source>
</evidence>
<keyword evidence="9" id="KW-1185">Reference proteome</keyword>
<evidence type="ECO:0000256" key="4">
    <source>
        <dbReference type="ARBA" id="ARBA00022833"/>
    </source>
</evidence>
<dbReference type="PROSITE" id="PS00059">
    <property type="entry name" value="ADH_ZINC"/>
    <property type="match status" value="1"/>
</dbReference>
<dbReference type="CDD" id="cd08278">
    <property type="entry name" value="benzyl_alcohol_DH"/>
    <property type="match status" value="1"/>
</dbReference>
<dbReference type="AlphaFoldDB" id="A0AAV9NG01"/>
<dbReference type="Pfam" id="PF00107">
    <property type="entry name" value="ADH_zinc_N"/>
    <property type="match status" value="1"/>
</dbReference>
<dbReference type="RefSeq" id="XP_064708400.1">
    <property type="nucleotide sequence ID" value="XM_064855740.1"/>
</dbReference>
<dbReference type="Pfam" id="PF08240">
    <property type="entry name" value="ADH_N"/>
    <property type="match status" value="1"/>
</dbReference>
<dbReference type="GeneID" id="89980363"/>
<dbReference type="InterPro" id="IPR013154">
    <property type="entry name" value="ADH-like_N"/>
</dbReference>
<dbReference type="InterPro" id="IPR011032">
    <property type="entry name" value="GroES-like_sf"/>
</dbReference>
<evidence type="ECO:0000259" key="7">
    <source>
        <dbReference type="SMART" id="SM00829"/>
    </source>
</evidence>
<protein>
    <recommendedName>
        <fullName evidence="7">Enoyl reductase (ER) domain-containing protein</fullName>
    </recommendedName>
</protein>
<dbReference type="GO" id="GO:0008270">
    <property type="term" value="F:zinc ion binding"/>
    <property type="evidence" value="ECO:0007669"/>
    <property type="project" value="InterPro"/>
</dbReference>
<sequence>MANSTALIVTHAGAPFRLESINRTPLQAREVLVRLKATGVCHTDNAVRTGKLPGAFPLVLGHEGAGVVEEVGSAVKSVKIGDHVLLSYAFCRTCGTCKQGKPYACVEMERRNFSCSRPDGSCPLQWEGLDVHGCFFGQSSFANPAIVQESSCVPVDPSLPLEILAPLGCGIQTGSGTVFNIIKPVENDTRSLVVFGLGGVGCAAIMAASYLAKQNPGVLDVIIAVDLKAERLELARQLGATHSINGQEHQSDLIEEIRRITGGVGADAAVDCTGALSIINDMIVALAPCGRAVTVGAPPLTSKMSIEVFPFINGCKSYRGSHQGDSVARKFLPFLADLYQKGEFPIDQMERSYPVGAVNEAVQDMLDGKVIKPVLIW</sequence>
<evidence type="ECO:0000256" key="3">
    <source>
        <dbReference type="ARBA" id="ARBA00022723"/>
    </source>
</evidence>
<keyword evidence="5" id="KW-0560">Oxidoreductase</keyword>
<organism evidence="8 9">
    <name type="scientific">Exophiala bonariae</name>
    <dbReference type="NCBI Taxonomy" id="1690606"/>
    <lineage>
        <taxon>Eukaryota</taxon>
        <taxon>Fungi</taxon>
        <taxon>Dikarya</taxon>
        <taxon>Ascomycota</taxon>
        <taxon>Pezizomycotina</taxon>
        <taxon>Eurotiomycetes</taxon>
        <taxon>Chaetothyriomycetidae</taxon>
        <taxon>Chaetothyriales</taxon>
        <taxon>Herpotrichiellaceae</taxon>
        <taxon>Exophiala</taxon>
    </lineage>
</organism>
<comment type="cofactor">
    <cofactor evidence="1 6">
        <name>Zn(2+)</name>
        <dbReference type="ChEBI" id="CHEBI:29105"/>
    </cofactor>
</comment>
<evidence type="ECO:0000313" key="8">
    <source>
        <dbReference type="EMBL" id="KAK5056684.1"/>
    </source>
</evidence>
<name>A0AAV9NG01_9EURO</name>
<dbReference type="InterPro" id="IPR020843">
    <property type="entry name" value="ER"/>
</dbReference>
<evidence type="ECO:0000313" key="9">
    <source>
        <dbReference type="Proteomes" id="UP001358417"/>
    </source>
</evidence>
<dbReference type="Gene3D" id="3.40.50.720">
    <property type="entry name" value="NAD(P)-binding Rossmann-like Domain"/>
    <property type="match status" value="1"/>
</dbReference>
<dbReference type="Gene3D" id="3.90.180.10">
    <property type="entry name" value="Medium-chain alcohol dehydrogenases, catalytic domain"/>
    <property type="match status" value="1"/>
</dbReference>
<dbReference type="Proteomes" id="UP001358417">
    <property type="component" value="Unassembled WGS sequence"/>
</dbReference>
<dbReference type="GO" id="GO:0016491">
    <property type="term" value="F:oxidoreductase activity"/>
    <property type="evidence" value="ECO:0007669"/>
    <property type="project" value="UniProtKB-KW"/>
</dbReference>
<gene>
    <name evidence="8" type="ORF">LTR84_012216</name>
</gene>